<feature type="region of interest" description="Disordered" evidence="2">
    <location>
        <begin position="251"/>
        <end position="303"/>
    </location>
</feature>
<dbReference type="InterPro" id="IPR008942">
    <property type="entry name" value="ENTH_VHS"/>
</dbReference>
<dbReference type="Gene3D" id="1.10.10.790">
    <property type="entry name" value="Surp module"/>
    <property type="match status" value="1"/>
</dbReference>
<feature type="compositionally biased region" description="Polar residues" evidence="2">
    <location>
        <begin position="513"/>
        <end position="531"/>
    </location>
</feature>
<dbReference type="OrthoDB" id="377209at2759"/>
<dbReference type="InterPro" id="IPR006569">
    <property type="entry name" value="CID_dom"/>
</dbReference>
<dbReference type="GO" id="GO:0003723">
    <property type="term" value="F:RNA binding"/>
    <property type="evidence" value="ECO:0007669"/>
    <property type="project" value="UniProtKB-KW"/>
</dbReference>
<feature type="compositionally biased region" description="Low complexity" evidence="2">
    <location>
        <begin position="83"/>
        <end position="92"/>
    </location>
</feature>
<evidence type="ECO:0000313" key="5">
    <source>
        <dbReference type="Proteomes" id="UP000799302"/>
    </source>
</evidence>
<evidence type="ECO:0000259" key="3">
    <source>
        <dbReference type="PROSITE" id="PS51391"/>
    </source>
</evidence>
<feature type="compositionally biased region" description="Acidic residues" evidence="2">
    <location>
        <begin position="677"/>
        <end position="701"/>
    </location>
</feature>
<feature type="compositionally biased region" description="Basic and acidic residues" evidence="2">
    <location>
        <begin position="24"/>
        <end position="42"/>
    </location>
</feature>
<dbReference type="PANTHER" id="PTHR23140:SF0">
    <property type="entry name" value="U2 SNRNP-ASSOCIATED SURP MOTIF-CONTAINING PROTEIN"/>
    <property type="match status" value="1"/>
</dbReference>
<keyword evidence="1" id="KW-0694">RNA-binding</keyword>
<reference evidence="4" key="1">
    <citation type="journal article" date="2020" name="Stud. Mycol.">
        <title>101 Dothideomycetes genomes: a test case for predicting lifestyles and emergence of pathogens.</title>
        <authorList>
            <person name="Haridas S."/>
            <person name="Albert R."/>
            <person name="Binder M."/>
            <person name="Bloem J."/>
            <person name="Labutti K."/>
            <person name="Salamov A."/>
            <person name="Andreopoulos B."/>
            <person name="Baker S."/>
            <person name="Barry K."/>
            <person name="Bills G."/>
            <person name="Bluhm B."/>
            <person name="Cannon C."/>
            <person name="Castanera R."/>
            <person name="Culley D."/>
            <person name="Daum C."/>
            <person name="Ezra D."/>
            <person name="Gonzalez J."/>
            <person name="Henrissat B."/>
            <person name="Kuo A."/>
            <person name="Liang C."/>
            <person name="Lipzen A."/>
            <person name="Lutzoni F."/>
            <person name="Magnuson J."/>
            <person name="Mondo S."/>
            <person name="Nolan M."/>
            <person name="Ohm R."/>
            <person name="Pangilinan J."/>
            <person name="Park H.-J."/>
            <person name="Ramirez L."/>
            <person name="Alfaro M."/>
            <person name="Sun H."/>
            <person name="Tritt A."/>
            <person name="Yoshinaga Y."/>
            <person name="Zwiers L.-H."/>
            <person name="Turgeon B."/>
            <person name="Goodwin S."/>
            <person name="Spatafora J."/>
            <person name="Crous P."/>
            <person name="Grigoriev I."/>
        </authorList>
    </citation>
    <scope>NUCLEOTIDE SEQUENCE</scope>
    <source>
        <strain evidence="4">CBS 115976</strain>
    </source>
</reference>
<dbReference type="InterPro" id="IPR035967">
    <property type="entry name" value="SWAP/Surp_sf"/>
</dbReference>
<gene>
    <name evidence="4" type="ORF">BT63DRAFT_421289</name>
</gene>
<dbReference type="InterPro" id="IPR051485">
    <property type="entry name" value="SR-CTD_assoc_factor"/>
</dbReference>
<feature type="region of interest" description="Disordered" evidence="2">
    <location>
        <begin position="1"/>
        <end position="158"/>
    </location>
</feature>
<evidence type="ECO:0000256" key="1">
    <source>
        <dbReference type="ARBA" id="ARBA00022884"/>
    </source>
</evidence>
<feature type="region of interest" description="Disordered" evidence="2">
    <location>
        <begin position="671"/>
        <end position="758"/>
    </location>
</feature>
<evidence type="ECO:0000256" key="2">
    <source>
        <dbReference type="SAM" id="MobiDB-lite"/>
    </source>
</evidence>
<feature type="compositionally biased region" description="Acidic residues" evidence="2">
    <location>
        <begin position="134"/>
        <end position="143"/>
    </location>
</feature>
<protein>
    <recommendedName>
        <fullName evidence="3">CID domain-containing protein</fullName>
    </recommendedName>
</protein>
<dbReference type="PANTHER" id="PTHR23140">
    <property type="entry name" value="RNA PROCESSING PROTEIN LD23810P"/>
    <property type="match status" value="1"/>
</dbReference>
<accession>A0A6A6UN29</accession>
<name>A0A6A6UN29_9PEZI</name>
<dbReference type="EMBL" id="MU004231">
    <property type="protein sequence ID" value="KAF2673106.1"/>
    <property type="molecule type" value="Genomic_DNA"/>
</dbReference>
<dbReference type="GO" id="GO:0005634">
    <property type="term" value="C:nucleus"/>
    <property type="evidence" value="ECO:0007669"/>
    <property type="project" value="TreeGrafter"/>
</dbReference>
<feature type="region of interest" description="Disordered" evidence="2">
    <location>
        <begin position="513"/>
        <end position="543"/>
    </location>
</feature>
<feature type="domain" description="CID" evidence="3">
    <location>
        <begin position="449"/>
        <end position="641"/>
    </location>
</feature>
<feature type="compositionally biased region" description="Acidic residues" evidence="2">
    <location>
        <begin position="707"/>
        <end position="734"/>
    </location>
</feature>
<dbReference type="PROSITE" id="PS51391">
    <property type="entry name" value="CID"/>
    <property type="match status" value="1"/>
</dbReference>
<feature type="compositionally biased region" description="Polar residues" evidence="2">
    <location>
        <begin position="287"/>
        <end position="297"/>
    </location>
</feature>
<dbReference type="SUPFAM" id="SSF109905">
    <property type="entry name" value="Surp module (SWAP domain)"/>
    <property type="match status" value="1"/>
</dbReference>
<dbReference type="Gene3D" id="1.25.40.90">
    <property type="match status" value="1"/>
</dbReference>
<dbReference type="Pfam" id="PF01805">
    <property type="entry name" value="Surp"/>
    <property type="match status" value="1"/>
</dbReference>
<dbReference type="AlphaFoldDB" id="A0A6A6UN29"/>
<dbReference type="GO" id="GO:0006396">
    <property type="term" value="P:RNA processing"/>
    <property type="evidence" value="ECO:0007669"/>
    <property type="project" value="InterPro"/>
</dbReference>
<feature type="non-terminal residue" evidence="4">
    <location>
        <position position="758"/>
    </location>
</feature>
<evidence type="ECO:0000313" key="4">
    <source>
        <dbReference type="EMBL" id="KAF2673106.1"/>
    </source>
</evidence>
<feature type="compositionally biased region" description="Basic and acidic residues" evidence="2">
    <location>
        <begin position="111"/>
        <end position="127"/>
    </location>
</feature>
<dbReference type="InterPro" id="IPR000061">
    <property type="entry name" value="Surp"/>
</dbReference>
<keyword evidence="5" id="KW-1185">Reference proteome</keyword>
<proteinExistence type="predicted"/>
<dbReference type="Proteomes" id="UP000799302">
    <property type="component" value="Unassembled WGS sequence"/>
</dbReference>
<organism evidence="4 5">
    <name type="scientific">Microthyrium microscopicum</name>
    <dbReference type="NCBI Taxonomy" id="703497"/>
    <lineage>
        <taxon>Eukaryota</taxon>
        <taxon>Fungi</taxon>
        <taxon>Dikarya</taxon>
        <taxon>Ascomycota</taxon>
        <taxon>Pezizomycotina</taxon>
        <taxon>Dothideomycetes</taxon>
        <taxon>Dothideomycetes incertae sedis</taxon>
        <taxon>Microthyriales</taxon>
        <taxon>Microthyriaceae</taxon>
        <taxon>Microthyrium</taxon>
    </lineage>
</organism>
<sequence>MSGPSKLGGFSNISNKLSAPSKKSLFERQKAEQEAKKKREEAENAAAYQDFVKSFENEDDDDGPPPRFSDQRGGAGASRRHFAPSAGLKSGPGSLGPPPSSLSRKRARPPAQKERGLLAFDSERVDAKAAFQQAEEDDEDEQTPEERTAPKPTLHLSLLPPGTSVSAIKALIPTTLVVDGVRILPSGGNSSTERKSGSAIVTLAKDTPASDIDAAVSSLQNRYLGLGFNLNISRHLSSAVINSIASSSLSTTTTSHPFGAKPVEVGPGHPLSRAPPPHRGGYAPPSSYVSQSQSRGGPNSGAALSVNVKAPSDIKQLKLIHKTLEAVLTHGPGFEALLMSRPEVQRDEKYAWLWDARSTGGVWYRWRLFEVLSGRNPRASTSQGTTTVFSGGAPWQAPENTLRFEFTPTFESFVDDADYDSSAEEDSGDEADKQRAPDILNETATPEYLNPLQKAKLTHLLSRLPSTTARLRRGDVARVTAFAISHAGRGSDEVVSMMLDNVERPFVFTSANPDYTSTTAPPNINTMTSPPADTDEPKQSSEEDRSSATLIALFLISDLLSASATSGVRHAWRYRGLFENALRTRRTFARLGRLERELHWGRLRAEKWRRAVGQVLTQWETWCVFSSEAHEELVKQFEELKVEEEKREAVAKEMGRKKSGGWKAVEKKAEDLAVGGEDVDGTPMMEDDVDGEPMEEDDDLDGVPMDDSSEEDVEPMAVEDEEQGEPMAVDEEAKEEEKSQLKPTRARAVDMFAQSDED</sequence>